<evidence type="ECO:0000256" key="1">
    <source>
        <dbReference type="ARBA" id="ARBA00004613"/>
    </source>
</evidence>
<proteinExistence type="predicted"/>
<keyword evidence="4" id="KW-0175">Coiled coil</keyword>
<evidence type="ECO:0000256" key="2">
    <source>
        <dbReference type="ARBA" id="ARBA00022525"/>
    </source>
</evidence>
<dbReference type="PANTHER" id="PTHR22923">
    <property type="entry name" value="CEREBELLIN-RELATED"/>
    <property type="match status" value="1"/>
</dbReference>
<feature type="chain" id="PRO_5043641480" description="C1q domain-containing protein" evidence="5">
    <location>
        <begin position="23"/>
        <end position="264"/>
    </location>
</feature>
<dbReference type="SUPFAM" id="SSF49842">
    <property type="entry name" value="TNF-like"/>
    <property type="match status" value="1"/>
</dbReference>
<keyword evidence="2" id="KW-0964">Secreted</keyword>
<dbReference type="Pfam" id="PF00386">
    <property type="entry name" value="C1q"/>
    <property type="match status" value="1"/>
</dbReference>
<dbReference type="PROSITE" id="PS50871">
    <property type="entry name" value="C1Q"/>
    <property type="match status" value="1"/>
</dbReference>
<dbReference type="PANTHER" id="PTHR22923:SF102">
    <property type="entry name" value="CEREBELLIN 13-RELATED"/>
    <property type="match status" value="1"/>
</dbReference>
<dbReference type="AlphaFoldDB" id="A0AAV6FFH3"/>
<evidence type="ECO:0000256" key="5">
    <source>
        <dbReference type="SAM" id="SignalP"/>
    </source>
</evidence>
<evidence type="ECO:0000259" key="6">
    <source>
        <dbReference type="PROSITE" id="PS50871"/>
    </source>
</evidence>
<dbReference type="Gene3D" id="2.60.120.40">
    <property type="match status" value="1"/>
</dbReference>
<dbReference type="InterPro" id="IPR050822">
    <property type="entry name" value="Cerebellin_Synaptic_Org"/>
</dbReference>
<dbReference type="PRINTS" id="PR00007">
    <property type="entry name" value="COMPLEMNTC1Q"/>
</dbReference>
<dbReference type="InterPro" id="IPR001073">
    <property type="entry name" value="C1q_dom"/>
</dbReference>
<dbReference type="Proteomes" id="UP000823561">
    <property type="component" value="Chromosome 24"/>
</dbReference>
<feature type="signal peptide" evidence="5">
    <location>
        <begin position="1"/>
        <end position="22"/>
    </location>
</feature>
<feature type="domain" description="C1q" evidence="6">
    <location>
        <begin position="126"/>
        <end position="264"/>
    </location>
</feature>
<protein>
    <recommendedName>
        <fullName evidence="6">C1q domain-containing protein</fullName>
    </recommendedName>
</protein>
<keyword evidence="3 5" id="KW-0732">Signal</keyword>
<feature type="non-terminal residue" evidence="7">
    <location>
        <position position="1"/>
    </location>
</feature>
<evidence type="ECO:0000313" key="7">
    <source>
        <dbReference type="EMBL" id="KAG5261175.1"/>
    </source>
</evidence>
<dbReference type="InterPro" id="IPR008983">
    <property type="entry name" value="Tumour_necrosis_fac-like_dom"/>
</dbReference>
<dbReference type="EMBL" id="JADWDJ010000024">
    <property type="protein sequence ID" value="KAG5261175.1"/>
    <property type="molecule type" value="Genomic_DNA"/>
</dbReference>
<dbReference type="SMART" id="SM00110">
    <property type="entry name" value="C1Q"/>
    <property type="match status" value="1"/>
</dbReference>
<accession>A0AAV6FFH3</accession>
<sequence>KGPLCLLLVLLTWVSEPAGAAALDTNIPSDAGVWTEHGNEIQNYSAQTVPLVCQLSTCEFLLSELGALQEKMEAMEAMLQAHKTEIEELTEGHRVQGLEIQALRHRSNFTEAELREHSRLLEELSRAKPKVAFAAALGDRGNVGPASNEHTIPFKKILTNVGSAYNPSTGVFIVPVRGVYYLSFSSYRPGSTGRRACVSLFRNDQRLLTACDRDSKDSTDSAGNGATLLLEKGDHVYITLHSGAVVYDDYHNRSCFRGFLLFQM</sequence>
<organism evidence="7 8">
    <name type="scientific">Alosa alosa</name>
    <name type="common">allis shad</name>
    <dbReference type="NCBI Taxonomy" id="278164"/>
    <lineage>
        <taxon>Eukaryota</taxon>
        <taxon>Metazoa</taxon>
        <taxon>Chordata</taxon>
        <taxon>Craniata</taxon>
        <taxon>Vertebrata</taxon>
        <taxon>Euteleostomi</taxon>
        <taxon>Actinopterygii</taxon>
        <taxon>Neopterygii</taxon>
        <taxon>Teleostei</taxon>
        <taxon>Clupei</taxon>
        <taxon>Clupeiformes</taxon>
        <taxon>Clupeoidei</taxon>
        <taxon>Clupeidae</taxon>
        <taxon>Alosa</taxon>
    </lineage>
</organism>
<reference evidence="7" key="1">
    <citation type="submission" date="2020-10" db="EMBL/GenBank/DDBJ databases">
        <title>Chromosome-scale genome assembly of the Allis shad, Alosa alosa.</title>
        <authorList>
            <person name="Margot Z."/>
            <person name="Christophe K."/>
            <person name="Cabau C."/>
            <person name="Louis A."/>
            <person name="Berthelot C."/>
            <person name="Parey E."/>
            <person name="Roest Crollius H."/>
            <person name="Montfort J."/>
            <person name="Robinson-Rechavi M."/>
            <person name="Bucao C."/>
            <person name="Bouchez O."/>
            <person name="Gislard M."/>
            <person name="Lluch J."/>
            <person name="Milhes M."/>
            <person name="Lampietro C."/>
            <person name="Lopez Roques C."/>
            <person name="Donnadieu C."/>
            <person name="Braasch I."/>
            <person name="Desvignes T."/>
            <person name="Postlethwait J."/>
            <person name="Bobe J."/>
            <person name="Guiguen Y."/>
        </authorList>
    </citation>
    <scope>NUCLEOTIDE SEQUENCE</scope>
    <source>
        <strain evidence="7">M-15738</strain>
        <tissue evidence="7">Blood</tissue>
    </source>
</reference>
<keyword evidence="8" id="KW-1185">Reference proteome</keyword>
<dbReference type="GO" id="GO:0005576">
    <property type="term" value="C:extracellular region"/>
    <property type="evidence" value="ECO:0007669"/>
    <property type="project" value="UniProtKB-SubCell"/>
</dbReference>
<feature type="coiled-coil region" evidence="4">
    <location>
        <begin position="58"/>
        <end position="127"/>
    </location>
</feature>
<comment type="caution">
    <text evidence="7">The sequence shown here is derived from an EMBL/GenBank/DDBJ whole genome shotgun (WGS) entry which is preliminary data.</text>
</comment>
<evidence type="ECO:0000256" key="4">
    <source>
        <dbReference type="SAM" id="Coils"/>
    </source>
</evidence>
<comment type="subcellular location">
    <subcellularLocation>
        <location evidence="1">Secreted</location>
    </subcellularLocation>
</comment>
<gene>
    <name evidence="7" type="ORF">AALO_G00300900</name>
</gene>
<name>A0AAV6FFH3_9TELE</name>
<evidence type="ECO:0000256" key="3">
    <source>
        <dbReference type="ARBA" id="ARBA00022729"/>
    </source>
</evidence>
<evidence type="ECO:0000313" key="8">
    <source>
        <dbReference type="Proteomes" id="UP000823561"/>
    </source>
</evidence>